<proteinExistence type="predicted"/>
<evidence type="ECO:0000256" key="1">
    <source>
        <dbReference type="SAM" id="Phobius"/>
    </source>
</evidence>
<keyword evidence="3" id="KW-1185">Reference proteome</keyword>
<evidence type="ECO:0000313" key="3">
    <source>
        <dbReference type="Proteomes" id="UP000663992"/>
    </source>
</evidence>
<dbReference type="InterPro" id="IPR022134">
    <property type="entry name" value="DUF3667"/>
</dbReference>
<gene>
    <name evidence="2" type="ORF">J0A65_09915</name>
</gene>
<dbReference type="Pfam" id="PF12412">
    <property type="entry name" value="DUF3667"/>
    <property type="match status" value="1"/>
</dbReference>
<name>A0ABS3CUS5_9ALTE</name>
<dbReference type="RefSeq" id="WP_206594012.1">
    <property type="nucleotide sequence ID" value="NZ_JAFKCS010000007.1"/>
</dbReference>
<keyword evidence="1" id="KW-0472">Membrane</keyword>
<dbReference type="EMBL" id="JAFKCS010000007">
    <property type="protein sequence ID" value="MBN7820181.1"/>
    <property type="molecule type" value="Genomic_DNA"/>
</dbReference>
<reference evidence="2 3" key="1">
    <citation type="submission" date="2021-03" db="EMBL/GenBank/DDBJ databases">
        <title>novel species isolated from a fishpond in China.</title>
        <authorList>
            <person name="Lu H."/>
            <person name="Cai Z."/>
        </authorList>
    </citation>
    <scope>NUCLEOTIDE SEQUENCE [LARGE SCALE GENOMIC DNA]</scope>
    <source>
        <strain evidence="2 3">Y57</strain>
    </source>
</reference>
<feature type="transmembrane region" description="Helical" evidence="1">
    <location>
        <begin position="180"/>
        <end position="204"/>
    </location>
</feature>
<keyword evidence="1" id="KW-1133">Transmembrane helix</keyword>
<comment type="caution">
    <text evidence="2">The sequence shown here is derived from an EMBL/GenBank/DDBJ whole genome shotgun (WGS) entry which is preliminary data.</text>
</comment>
<evidence type="ECO:0000313" key="2">
    <source>
        <dbReference type="EMBL" id="MBN7820181.1"/>
    </source>
</evidence>
<feature type="transmembrane region" description="Helical" evidence="1">
    <location>
        <begin position="150"/>
        <end position="168"/>
    </location>
</feature>
<feature type="transmembrane region" description="Helical" evidence="1">
    <location>
        <begin position="45"/>
        <end position="64"/>
    </location>
</feature>
<organism evidence="2 3">
    <name type="scientific">Bowmanella yangjiangensis</name>
    <dbReference type="NCBI Taxonomy" id="2811230"/>
    <lineage>
        <taxon>Bacteria</taxon>
        <taxon>Pseudomonadati</taxon>
        <taxon>Pseudomonadota</taxon>
        <taxon>Gammaproteobacteria</taxon>
        <taxon>Alteromonadales</taxon>
        <taxon>Alteromonadaceae</taxon>
        <taxon>Bowmanella</taxon>
    </lineage>
</organism>
<feature type="transmembrane region" description="Helical" evidence="1">
    <location>
        <begin position="120"/>
        <end position="143"/>
    </location>
</feature>
<dbReference type="Proteomes" id="UP000663992">
    <property type="component" value="Unassembled WGS sequence"/>
</dbReference>
<accession>A0ABS3CUS5</accession>
<keyword evidence="1" id="KW-0812">Transmembrane</keyword>
<feature type="transmembrane region" description="Helical" evidence="1">
    <location>
        <begin position="85"/>
        <end position="105"/>
    </location>
</feature>
<protein>
    <submittedName>
        <fullName evidence="2">DUF3667 domain-containing protein</fullName>
    </submittedName>
</protein>
<sequence length="207" mass="23255">MLKQGVINLNAPFFHTMKCLTLAPVQTCRDYIEGKRVRYFNPLHYAFWIMTASLFVATMMDVNLSDPSTPLSQVNQDKAFGKLQMLIHNGVVYLGLFTALLHAWMARLFFPKSVYSTIEYLVLFLYLSGHLSLLSLTCLLLGIHAQSMPFTAVIYLVVYSSVLTLIQPGPKKAWDWFKSVVSVIIAFALLIIATGLIGGVWAILMDK</sequence>